<organism evidence="5 6">
    <name type="scientific">Adineta ricciae</name>
    <name type="common">Rotifer</name>
    <dbReference type="NCBI Taxonomy" id="249248"/>
    <lineage>
        <taxon>Eukaryota</taxon>
        <taxon>Metazoa</taxon>
        <taxon>Spiralia</taxon>
        <taxon>Gnathifera</taxon>
        <taxon>Rotifera</taxon>
        <taxon>Eurotatoria</taxon>
        <taxon>Bdelloidea</taxon>
        <taxon>Adinetida</taxon>
        <taxon>Adinetidae</taxon>
        <taxon>Adineta</taxon>
    </lineage>
</organism>
<dbReference type="PANTHER" id="PTHR45640">
    <property type="entry name" value="HEAT SHOCK PROTEIN HSP-12.2-RELATED"/>
    <property type="match status" value="1"/>
</dbReference>
<dbReference type="PANTHER" id="PTHR45640:SF26">
    <property type="entry name" value="RE23625P"/>
    <property type="match status" value="1"/>
</dbReference>
<dbReference type="GO" id="GO:0042026">
    <property type="term" value="P:protein refolding"/>
    <property type="evidence" value="ECO:0007669"/>
    <property type="project" value="TreeGrafter"/>
</dbReference>
<dbReference type="SUPFAM" id="SSF49764">
    <property type="entry name" value="HSP20-like chaperones"/>
    <property type="match status" value="1"/>
</dbReference>
<dbReference type="PROSITE" id="PS01031">
    <property type="entry name" value="SHSP"/>
    <property type="match status" value="1"/>
</dbReference>
<feature type="non-terminal residue" evidence="5">
    <location>
        <position position="1"/>
    </location>
</feature>
<dbReference type="InterPro" id="IPR001436">
    <property type="entry name" value="Alpha-crystallin/sHSP_animal"/>
</dbReference>
<dbReference type="AlphaFoldDB" id="A0A814QZJ9"/>
<keyword evidence="6" id="KW-1185">Reference proteome</keyword>
<protein>
    <recommendedName>
        <fullName evidence="4">SHSP domain-containing protein</fullName>
    </recommendedName>
</protein>
<accession>A0A814QZJ9</accession>
<dbReference type="InterPro" id="IPR002068">
    <property type="entry name" value="A-crystallin/Hsp20_dom"/>
</dbReference>
<comment type="caution">
    <text evidence="5">The sequence shown here is derived from an EMBL/GenBank/DDBJ whole genome shotgun (WGS) entry which is preliminary data.</text>
</comment>
<dbReference type="GO" id="GO:0005737">
    <property type="term" value="C:cytoplasm"/>
    <property type="evidence" value="ECO:0007669"/>
    <property type="project" value="TreeGrafter"/>
</dbReference>
<feature type="region of interest" description="Disordered" evidence="3">
    <location>
        <begin position="217"/>
        <end position="240"/>
    </location>
</feature>
<dbReference type="Pfam" id="PF00011">
    <property type="entry name" value="HSP20"/>
    <property type="match status" value="1"/>
</dbReference>
<dbReference type="Proteomes" id="UP000663828">
    <property type="component" value="Unassembled WGS sequence"/>
</dbReference>
<gene>
    <name evidence="5" type="ORF">XAT740_LOCUS19668</name>
</gene>
<sequence length="415" mass="46580">NQNVELSNIPEEKNSFSSLYALSDPIVEHNDNDNQSHLFTSTPILASLTSYRSAVDENHNSTSLSTDKNKNNKSLPFAVDNSFQQSSASTLSTYSAAASPESSQTAMSLYRHSSSASHPYDQRISDQGNKYIIQLKTDEYQENDFTITPRSISSQIIIDAKHREEDSTGGYVHRELHKIFNIPKHIDLNRYAYTYNPNTQELTIEMPYLSISSVHSSTEPLTQSSENRTRPTNGNLFSPPLYRATYSNQSNPISGSSMATTGSTPYKSLSTPVASNYESSVGNTKPFDFDLFHRSAFRPQIVRTSTNDTAEKKLIMSLDLSDYQAEDIKVTVKERELIVNAERKIESGTRKSRSSFFQSTSLPPQTDLDHLQTNFTNGRLTIEAPYLDQTNSDRRLKTASLISTNTNNNNQESNW</sequence>
<dbReference type="InterPro" id="IPR008978">
    <property type="entry name" value="HSP20-like_chaperone"/>
</dbReference>
<feature type="domain" description="SHSP" evidence="4">
    <location>
        <begin position="292"/>
        <end position="405"/>
    </location>
</feature>
<evidence type="ECO:0000259" key="4">
    <source>
        <dbReference type="PROSITE" id="PS01031"/>
    </source>
</evidence>
<evidence type="ECO:0000256" key="2">
    <source>
        <dbReference type="RuleBase" id="RU003616"/>
    </source>
</evidence>
<dbReference type="CDD" id="cd06464">
    <property type="entry name" value="ACD_sHsps-like"/>
    <property type="match status" value="1"/>
</dbReference>
<evidence type="ECO:0000313" key="6">
    <source>
        <dbReference type="Proteomes" id="UP000663828"/>
    </source>
</evidence>
<evidence type="ECO:0000256" key="3">
    <source>
        <dbReference type="SAM" id="MobiDB-lite"/>
    </source>
</evidence>
<dbReference type="GO" id="GO:0009408">
    <property type="term" value="P:response to heat"/>
    <property type="evidence" value="ECO:0007669"/>
    <property type="project" value="TreeGrafter"/>
</dbReference>
<evidence type="ECO:0000313" key="5">
    <source>
        <dbReference type="EMBL" id="CAF1126491.1"/>
    </source>
</evidence>
<name>A0A814QZJ9_ADIRI</name>
<reference evidence="5" key="1">
    <citation type="submission" date="2021-02" db="EMBL/GenBank/DDBJ databases">
        <authorList>
            <person name="Nowell W R."/>
        </authorList>
    </citation>
    <scope>NUCLEOTIDE SEQUENCE</scope>
</reference>
<comment type="similarity">
    <text evidence="1 2">Belongs to the small heat shock protein (HSP20) family.</text>
</comment>
<proteinExistence type="inferred from homology"/>
<dbReference type="GO" id="GO:0051082">
    <property type="term" value="F:unfolded protein binding"/>
    <property type="evidence" value="ECO:0007669"/>
    <property type="project" value="TreeGrafter"/>
</dbReference>
<dbReference type="Gene3D" id="2.60.40.790">
    <property type="match status" value="2"/>
</dbReference>
<dbReference type="GO" id="GO:0005634">
    <property type="term" value="C:nucleus"/>
    <property type="evidence" value="ECO:0007669"/>
    <property type="project" value="TreeGrafter"/>
</dbReference>
<evidence type="ECO:0000256" key="1">
    <source>
        <dbReference type="PROSITE-ProRule" id="PRU00285"/>
    </source>
</evidence>
<feature type="compositionally biased region" description="Polar residues" evidence="3">
    <location>
        <begin position="217"/>
        <end position="236"/>
    </location>
</feature>
<dbReference type="EMBL" id="CAJNOR010001348">
    <property type="protein sequence ID" value="CAF1126491.1"/>
    <property type="molecule type" value="Genomic_DNA"/>
</dbReference>